<reference evidence="14" key="1">
    <citation type="submission" date="2015-11" db="EMBL/GenBank/DDBJ databases">
        <title>De novo transcriptome assembly of four potential Pierce s Disease insect vectors from Arizona vineyards.</title>
        <authorList>
            <person name="Tassone E.E."/>
        </authorList>
    </citation>
    <scope>NUCLEOTIDE SEQUENCE</scope>
</reference>
<feature type="domain" description="C2H2-type" evidence="13">
    <location>
        <begin position="426"/>
        <end position="453"/>
    </location>
</feature>
<name>A0A1B6HB00_9HEMI</name>
<feature type="domain" description="C2H2-type" evidence="13">
    <location>
        <begin position="455"/>
        <end position="478"/>
    </location>
</feature>
<dbReference type="InterPro" id="IPR050331">
    <property type="entry name" value="Zinc_finger"/>
</dbReference>
<feature type="domain" description="C2H2-type" evidence="13">
    <location>
        <begin position="505"/>
        <end position="533"/>
    </location>
</feature>
<proteinExistence type="inferred from homology"/>
<evidence type="ECO:0000256" key="5">
    <source>
        <dbReference type="ARBA" id="ARBA00022771"/>
    </source>
</evidence>
<evidence type="ECO:0000256" key="11">
    <source>
        <dbReference type="PROSITE-ProRule" id="PRU00042"/>
    </source>
</evidence>
<dbReference type="PROSITE" id="PS00028">
    <property type="entry name" value="ZINC_FINGER_C2H2_1"/>
    <property type="match status" value="13"/>
</dbReference>
<dbReference type="FunFam" id="3.30.160.60:FF:000006">
    <property type="entry name" value="Zinc finger protein 184 (Kruppel-like)"/>
    <property type="match status" value="1"/>
</dbReference>
<evidence type="ECO:0000256" key="12">
    <source>
        <dbReference type="SAM" id="MobiDB-lite"/>
    </source>
</evidence>
<dbReference type="GO" id="GO:0005634">
    <property type="term" value="C:nucleus"/>
    <property type="evidence" value="ECO:0007669"/>
    <property type="project" value="UniProtKB-SubCell"/>
</dbReference>
<dbReference type="PROSITE" id="PS50157">
    <property type="entry name" value="ZINC_FINGER_C2H2_2"/>
    <property type="match status" value="13"/>
</dbReference>
<gene>
    <name evidence="14" type="ORF">g.21486</name>
</gene>
<evidence type="ECO:0000256" key="3">
    <source>
        <dbReference type="ARBA" id="ARBA00022723"/>
    </source>
</evidence>
<feature type="domain" description="C2H2-type" evidence="13">
    <location>
        <begin position="611"/>
        <end position="638"/>
    </location>
</feature>
<accession>A0A1B6HB00</accession>
<dbReference type="SMART" id="SM00355">
    <property type="entry name" value="ZnF_C2H2"/>
    <property type="match status" value="13"/>
</dbReference>
<keyword evidence="9" id="KW-0804">Transcription</keyword>
<comment type="similarity">
    <text evidence="2">Belongs to the krueppel C2H2-type zinc-finger protein family.</text>
</comment>
<dbReference type="Pfam" id="PF00096">
    <property type="entry name" value="zf-C2H2"/>
    <property type="match status" value="6"/>
</dbReference>
<protein>
    <recommendedName>
        <fullName evidence="13">C2H2-type domain-containing protein</fullName>
    </recommendedName>
</protein>
<feature type="domain" description="C2H2-type" evidence="13">
    <location>
        <begin position="398"/>
        <end position="425"/>
    </location>
</feature>
<evidence type="ECO:0000259" key="13">
    <source>
        <dbReference type="PROSITE" id="PS50157"/>
    </source>
</evidence>
<sequence length="709" mass="82102">MADSEPSDVVDCPIYHVKIEPIETDIEVEQNENEVPSTFWSVEVKNDDSICSLVVESVLEEPEYKDFFLDSQIEIKEENLESLAIPSEEIKTEKLSVPKTYGPSRRKRESSLSSGVPPVLSSISTQDKRKNLTKSMAPHIDLDPLSLSAETVTTPLQLFPFACQDKKKKDTENCTDRVGNESVALKDEEPNRNLKLTDKSSLIDTSGSIFNSCESSLISHVPLDQLHLKCEECKISFKSELKLKMHLKIFHPNLKLTLKSSDVQKSNYTDVQQPAKKFFVCQTCDQYFLYRYMLEAHEKRMHTKEQAKGYCEGNENLKEAESHETSKEEIWFEMGQTEKEPYYCRICEKSYTSRNYFLLHKRIHLEQEQHVCTTCGMAFSLRKRLIRHQRVHLNIKPYKCDICHKDFTSAGALKKHGFSHLREKPFVCQICNRGFSQKVTLDFHASQHPGSTMPYLCYVCGESFYWLSLLLKHEYKVHGVNHGENGRSCGPGSLPQLDDSNMNVFVCDICKQCFKRKNSLLKHYARFHSKKPSIASKMQKKIHMNGRPREKLLKFFCTQCNKGFSCENDLKTHEIVHTDQCPFVCKFCDKGFKFKSFLISHERIHTCHRPFICKICGKDFTQKTALTIHERVHTGHRPYICTFCGDSFKQINSLNNHVQVIHVKTPFICDTCGKLFYSRTNIKRHVQIHLEENMKTRCEIKKKHDMVHS</sequence>
<keyword evidence="5 11" id="KW-0863">Zinc-finger</keyword>
<feature type="domain" description="C2H2-type" evidence="13">
    <location>
        <begin position="555"/>
        <end position="582"/>
    </location>
</feature>
<dbReference type="GO" id="GO:0008270">
    <property type="term" value="F:zinc ion binding"/>
    <property type="evidence" value="ECO:0007669"/>
    <property type="project" value="UniProtKB-KW"/>
</dbReference>
<feature type="domain" description="C2H2-type" evidence="13">
    <location>
        <begin position="583"/>
        <end position="610"/>
    </location>
</feature>
<evidence type="ECO:0000256" key="8">
    <source>
        <dbReference type="ARBA" id="ARBA00023125"/>
    </source>
</evidence>
<dbReference type="PANTHER" id="PTHR16515:SF58">
    <property type="entry name" value="ZINC FINGER PROTEIN 22"/>
    <property type="match status" value="1"/>
</dbReference>
<keyword evidence="4" id="KW-0677">Repeat</keyword>
<evidence type="ECO:0000256" key="4">
    <source>
        <dbReference type="ARBA" id="ARBA00022737"/>
    </source>
</evidence>
<feature type="domain" description="C2H2-type" evidence="13">
    <location>
        <begin position="639"/>
        <end position="662"/>
    </location>
</feature>
<keyword evidence="8" id="KW-0238">DNA-binding</keyword>
<organism evidence="14">
    <name type="scientific">Homalodisca liturata</name>
    <dbReference type="NCBI Taxonomy" id="320908"/>
    <lineage>
        <taxon>Eukaryota</taxon>
        <taxon>Metazoa</taxon>
        <taxon>Ecdysozoa</taxon>
        <taxon>Arthropoda</taxon>
        <taxon>Hexapoda</taxon>
        <taxon>Insecta</taxon>
        <taxon>Pterygota</taxon>
        <taxon>Neoptera</taxon>
        <taxon>Paraneoptera</taxon>
        <taxon>Hemiptera</taxon>
        <taxon>Auchenorrhyncha</taxon>
        <taxon>Membracoidea</taxon>
        <taxon>Cicadellidae</taxon>
        <taxon>Cicadellinae</taxon>
        <taxon>Proconiini</taxon>
        <taxon>Homalodisca</taxon>
    </lineage>
</organism>
<dbReference type="Gene3D" id="3.30.160.60">
    <property type="entry name" value="Classic Zinc Finger"/>
    <property type="match status" value="9"/>
</dbReference>
<dbReference type="GO" id="GO:0003677">
    <property type="term" value="F:DNA binding"/>
    <property type="evidence" value="ECO:0007669"/>
    <property type="project" value="UniProtKB-KW"/>
</dbReference>
<dbReference type="AlphaFoldDB" id="A0A1B6HB00"/>
<dbReference type="Pfam" id="PF12874">
    <property type="entry name" value="zf-met"/>
    <property type="match status" value="2"/>
</dbReference>
<feature type="domain" description="C2H2-type" evidence="13">
    <location>
        <begin position="279"/>
        <end position="307"/>
    </location>
</feature>
<evidence type="ECO:0000313" key="14">
    <source>
        <dbReference type="EMBL" id="JAS71769.1"/>
    </source>
</evidence>
<feature type="domain" description="C2H2-type" evidence="13">
    <location>
        <begin position="342"/>
        <end position="369"/>
    </location>
</feature>
<feature type="compositionally biased region" description="Low complexity" evidence="12">
    <location>
        <begin position="111"/>
        <end position="124"/>
    </location>
</feature>
<evidence type="ECO:0000256" key="2">
    <source>
        <dbReference type="ARBA" id="ARBA00006991"/>
    </source>
</evidence>
<feature type="region of interest" description="Disordered" evidence="12">
    <location>
        <begin position="95"/>
        <end position="130"/>
    </location>
</feature>
<evidence type="ECO:0000256" key="10">
    <source>
        <dbReference type="ARBA" id="ARBA00023242"/>
    </source>
</evidence>
<dbReference type="PANTHER" id="PTHR16515">
    <property type="entry name" value="PR DOMAIN ZINC FINGER PROTEIN"/>
    <property type="match status" value="1"/>
</dbReference>
<feature type="domain" description="C2H2-type" evidence="13">
    <location>
        <begin position="228"/>
        <end position="256"/>
    </location>
</feature>
<feature type="domain" description="C2H2-type" evidence="13">
    <location>
        <begin position="370"/>
        <end position="397"/>
    </location>
</feature>
<evidence type="ECO:0000256" key="1">
    <source>
        <dbReference type="ARBA" id="ARBA00004123"/>
    </source>
</evidence>
<dbReference type="SUPFAM" id="SSF57667">
    <property type="entry name" value="beta-beta-alpha zinc fingers"/>
    <property type="match status" value="6"/>
</dbReference>
<feature type="domain" description="C2H2-type" evidence="13">
    <location>
        <begin position="667"/>
        <end position="694"/>
    </location>
</feature>
<keyword evidence="10" id="KW-0539">Nucleus</keyword>
<keyword evidence="3" id="KW-0479">Metal-binding</keyword>
<evidence type="ECO:0000256" key="9">
    <source>
        <dbReference type="ARBA" id="ARBA00023163"/>
    </source>
</evidence>
<keyword evidence="7" id="KW-0805">Transcription regulation</keyword>
<dbReference type="InterPro" id="IPR036236">
    <property type="entry name" value="Znf_C2H2_sf"/>
</dbReference>
<evidence type="ECO:0000256" key="6">
    <source>
        <dbReference type="ARBA" id="ARBA00022833"/>
    </source>
</evidence>
<dbReference type="FunFam" id="3.30.160.60:FF:000100">
    <property type="entry name" value="Zinc finger 45-like"/>
    <property type="match status" value="2"/>
</dbReference>
<keyword evidence="6" id="KW-0862">Zinc</keyword>
<dbReference type="EMBL" id="GECU01035937">
    <property type="protein sequence ID" value="JAS71769.1"/>
    <property type="molecule type" value="Transcribed_RNA"/>
</dbReference>
<dbReference type="InterPro" id="IPR013087">
    <property type="entry name" value="Znf_C2H2_type"/>
</dbReference>
<comment type="subcellular location">
    <subcellularLocation>
        <location evidence="1">Nucleus</location>
    </subcellularLocation>
</comment>
<dbReference type="GO" id="GO:0010468">
    <property type="term" value="P:regulation of gene expression"/>
    <property type="evidence" value="ECO:0007669"/>
    <property type="project" value="TreeGrafter"/>
</dbReference>
<evidence type="ECO:0000256" key="7">
    <source>
        <dbReference type="ARBA" id="ARBA00023015"/>
    </source>
</evidence>